<dbReference type="Proteomes" id="UP000015543">
    <property type="component" value="Chromosome"/>
</dbReference>
<evidence type="ECO:0000313" key="2">
    <source>
        <dbReference type="Proteomes" id="UP000015543"/>
    </source>
</evidence>
<protein>
    <submittedName>
        <fullName evidence="1">Uncharacterized protein</fullName>
    </submittedName>
</protein>
<sequence length="48" mass="4978">MAVVGWPLFPLPLAAAQAFTFPAQAATLIAQRPASQLCKALGPRTTPS</sequence>
<name>S6A5M1_9CREN</name>
<dbReference type="EMBL" id="CP006646">
    <property type="protein sequence ID" value="AGT35317.1"/>
    <property type="molecule type" value="Genomic_DNA"/>
</dbReference>
<organism evidence="1 2">
    <name type="scientific">Thermofilum adornatum</name>
    <dbReference type="NCBI Taxonomy" id="1365176"/>
    <lineage>
        <taxon>Archaea</taxon>
        <taxon>Thermoproteota</taxon>
        <taxon>Thermoprotei</taxon>
        <taxon>Thermofilales</taxon>
        <taxon>Thermofilaceae</taxon>
        <taxon>Thermofilum</taxon>
    </lineage>
</organism>
<proteinExistence type="predicted"/>
<keyword evidence="2" id="KW-1185">Reference proteome</keyword>
<dbReference type="AlphaFoldDB" id="S6A5M1"/>
<reference evidence="1 2" key="1">
    <citation type="journal article" date="2013" name="Genome Announc.">
        <title>Complete Genomic Sequence of 'Thermofilum adornatus' Strain 1910bT, a Hyperthermophilic Anaerobic Organotrophic Crenarchaeon.</title>
        <authorList>
            <person name="Dominova I.N."/>
            <person name="Kublanov I.V."/>
            <person name="Podosokorskaya O.A."/>
            <person name="Derbikova K.S."/>
            <person name="Patrushev M.V."/>
            <person name="Toshchakov S.V."/>
        </authorList>
    </citation>
    <scope>NUCLEOTIDE SEQUENCE [LARGE SCALE GENOMIC DNA]</scope>
    <source>
        <strain evidence="2">1910b</strain>
    </source>
</reference>
<dbReference type="HOGENOM" id="CLU_3148165_0_0_2"/>
<evidence type="ECO:0000313" key="1">
    <source>
        <dbReference type="EMBL" id="AGT35317.1"/>
    </source>
</evidence>
<gene>
    <name evidence="1" type="ORF">N186_04850</name>
</gene>
<dbReference type="KEGG" id="thb:N186_04850"/>
<accession>S6A5M1</accession>